<proteinExistence type="predicted"/>
<protein>
    <submittedName>
        <fullName evidence="1">Uncharacterized protein</fullName>
    </submittedName>
</protein>
<reference evidence="1" key="1">
    <citation type="journal article" date="2015" name="Nature">
        <title>Complex archaea that bridge the gap between prokaryotes and eukaryotes.</title>
        <authorList>
            <person name="Spang A."/>
            <person name="Saw J.H."/>
            <person name="Jorgensen S.L."/>
            <person name="Zaremba-Niedzwiedzka K."/>
            <person name="Martijn J."/>
            <person name="Lind A.E."/>
            <person name="van Eijk R."/>
            <person name="Schleper C."/>
            <person name="Guy L."/>
            <person name="Ettema T.J."/>
        </authorList>
    </citation>
    <scope>NUCLEOTIDE SEQUENCE</scope>
</reference>
<sequence length="74" mass="8642">MIAKKYKQTINTALDLESIPEHSFDLSSIIIPFSALFSENELHQDIYTGEELIPFKKRDIEFKKTLLHEFLNSN</sequence>
<dbReference type="AlphaFoldDB" id="A0A0F9IYC5"/>
<name>A0A0F9IYC5_9ZZZZ</name>
<gene>
    <name evidence="1" type="ORF">LCGC14_1888580</name>
</gene>
<accession>A0A0F9IYC5</accession>
<dbReference type="EMBL" id="LAZR01019571">
    <property type="protein sequence ID" value="KKL92047.1"/>
    <property type="molecule type" value="Genomic_DNA"/>
</dbReference>
<organism evidence="1">
    <name type="scientific">marine sediment metagenome</name>
    <dbReference type="NCBI Taxonomy" id="412755"/>
    <lineage>
        <taxon>unclassified sequences</taxon>
        <taxon>metagenomes</taxon>
        <taxon>ecological metagenomes</taxon>
    </lineage>
</organism>
<evidence type="ECO:0000313" key="1">
    <source>
        <dbReference type="EMBL" id="KKL92047.1"/>
    </source>
</evidence>
<comment type="caution">
    <text evidence="1">The sequence shown here is derived from an EMBL/GenBank/DDBJ whole genome shotgun (WGS) entry which is preliminary data.</text>
</comment>